<geneLocation type="mitochondrion" evidence="2"/>
<feature type="transmembrane region" description="Helical" evidence="1">
    <location>
        <begin position="59"/>
        <end position="77"/>
    </location>
</feature>
<organism evidence="2">
    <name type="scientific">Medinilla magnifica</name>
    <dbReference type="NCBI Taxonomy" id="1799599"/>
    <lineage>
        <taxon>Eukaryota</taxon>
        <taxon>Viridiplantae</taxon>
        <taxon>Streptophyta</taxon>
        <taxon>Embryophyta</taxon>
        <taxon>Tracheophyta</taxon>
        <taxon>Spermatophyta</taxon>
        <taxon>Magnoliopsida</taxon>
        <taxon>eudicotyledons</taxon>
        <taxon>Gunneridae</taxon>
        <taxon>Pentapetalae</taxon>
        <taxon>rosids</taxon>
        <taxon>malvids</taxon>
        <taxon>Myrtales</taxon>
        <taxon>Melastomataceae</taxon>
        <taxon>Melastomatoideae</taxon>
        <taxon>Dissochaeteae</taxon>
        <taxon>Medinilla</taxon>
    </lineage>
</organism>
<keyword evidence="2" id="KW-0496">Mitochondrion</keyword>
<name>A0A7D9MX23_9MYRT</name>
<evidence type="ECO:0000313" key="2">
    <source>
        <dbReference type="EMBL" id="QLA48196.1"/>
    </source>
</evidence>
<dbReference type="EMBL" id="MT043351">
    <property type="protein sequence ID" value="QLA48196.1"/>
    <property type="molecule type" value="Genomic_DNA"/>
</dbReference>
<reference evidence="2" key="2">
    <citation type="submission" date="2020-02" db="EMBL/GenBank/DDBJ databases">
        <authorList>
            <person name="Chen X.H."/>
        </authorList>
    </citation>
    <scope>NUCLEOTIDE SEQUENCE</scope>
</reference>
<dbReference type="AlphaFoldDB" id="A0A7D9MX23"/>
<evidence type="ECO:0000256" key="1">
    <source>
        <dbReference type="SAM" id="Phobius"/>
    </source>
</evidence>
<feature type="transmembrane region" description="Helical" evidence="1">
    <location>
        <begin position="141"/>
        <end position="158"/>
    </location>
</feature>
<feature type="transmembrane region" description="Helical" evidence="1">
    <location>
        <begin position="15"/>
        <end position="39"/>
    </location>
</feature>
<sequence length="160" mass="17958">MNILRPLSPHLRGRVFSLLIFFGVLGFSSVFLQLLGINFDMLLGALFHRILVHLVVSRFGWYSGGFLLAMVFVGLDLENKMMMAPSGENCDKEVTSSSSWNWRKCLNLSSDTEENKTPGPQAPPLLLNQVFSPFAFPLPRSLLGLLSFLMLQLLWVLLSI</sequence>
<gene>
    <name evidence="2" type="primary">ORF160</name>
</gene>
<keyword evidence="1" id="KW-0472">Membrane</keyword>
<accession>A0A7D9MX23</accession>
<keyword evidence="1" id="KW-1133">Transmembrane helix</keyword>
<protein>
    <submittedName>
        <fullName evidence="2">Uncharacterized protein</fullName>
    </submittedName>
</protein>
<proteinExistence type="predicted"/>
<keyword evidence="1" id="KW-0812">Transmembrane</keyword>
<reference evidence="2" key="1">
    <citation type="journal article" date="2020" name="Mitochondrial DNA Part B Resour">
        <title>Complete mitochondrial genome of Medinilla magnifica (Myrtales, Melastomataceae).</title>
        <authorList>
            <person name="Wu H.-H."/>
            <person name="Zhao X.-H."/>
            <person name="Zong X.-Y."/>
            <person name="Ding R."/>
            <person name="Chen X.-H."/>
        </authorList>
    </citation>
    <scope>NUCLEOTIDE SEQUENCE</scope>
</reference>